<name>A0AAV4HZD8_9GAST</name>
<dbReference type="EMBL" id="BMAT01002265">
    <property type="protein sequence ID" value="GFS03317.1"/>
    <property type="molecule type" value="Genomic_DNA"/>
</dbReference>
<dbReference type="AlphaFoldDB" id="A0AAV4HZD8"/>
<comment type="caution">
    <text evidence="2">The sequence shown here is derived from an EMBL/GenBank/DDBJ whole genome shotgun (WGS) entry which is preliminary data.</text>
</comment>
<reference evidence="2 3" key="1">
    <citation type="journal article" date="2021" name="Elife">
        <title>Chloroplast acquisition without the gene transfer in kleptoplastic sea slugs, Plakobranchus ocellatus.</title>
        <authorList>
            <person name="Maeda T."/>
            <person name="Takahashi S."/>
            <person name="Yoshida T."/>
            <person name="Shimamura S."/>
            <person name="Takaki Y."/>
            <person name="Nagai Y."/>
            <person name="Toyoda A."/>
            <person name="Suzuki Y."/>
            <person name="Arimoto A."/>
            <person name="Ishii H."/>
            <person name="Satoh N."/>
            <person name="Nishiyama T."/>
            <person name="Hasebe M."/>
            <person name="Maruyama T."/>
            <person name="Minagawa J."/>
            <person name="Obokata J."/>
            <person name="Shigenobu S."/>
        </authorList>
    </citation>
    <scope>NUCLEOTIDE SEQUENCE [LARGE SCALE GENOMIC DNA]</scope>
</reference>
<feature type="compositionally biased region" description="Acidic residues" evidence="1">
    <location>
        <begin position="50"/>
        <end position="61"/>
    </location>
</feature>
<feature type="region of interest" description="Disordered" evidence="1">
    <location>
        <begin position="39"/>
        <end position="92"/>
    </location>
</feature>
<feature type="compositionally biased region" description="Polar residues" evidence="1">
    <location>
        <begin position="78"/>
        <end position="92"/>
    </location>
</feature>
<evidence type="ECO:0000313" key="3">
    <source>
        <dbReference type="Proteomes" id="UP000762676"/>
    </source>
</evidence>
<dbReference type="Proteomes" id="UP000762676">
    <property type="component" value="Unassembled WGS sequence"/>
</dbReference>
<proteinExistence type="predicted"/>
<evidence type="ECO:0000313" key="2">
    <source>
        <dbReference type="EMBL" id="GFS03317.1"/>
    </source>
</evidence>
<gene>
    <name evidence="2" type="ORF">ElyMa_001146800</name>
</gene>
<organism evidence="2 3">
    <name type="scientific">Elysia marginata</name>
    <dbReference type="NCBI Taxonomy" id="1093978"/>
    <lineage>
        <taxon>Eukaryota</taxon>
        <taxon>Metazoa</taxon>
        <taxon>Spiralia</taxon>
        <taxon>Lophotrochozoa</taxon>
        <taxon>Mollusca</taxon>
        <taxon>Gastropoda</taxon>
        <taxon>Heterobranchia</taxon>
        <taxon>Euthyneura</taxon>
        <taxon>Panpulmonata</taxon>
        <taxon>Sacoglossa</taxon>
        <taxon>Placobranchoidea</taxon>
        <taxon>Plakobranchidae</taxon>
        <taxon>Elysia</taxon>
    </lineage>
</organism>
<protein>
    <submittedName>
        <fullName evidence="2">Uncharacterized protein</fullName>
    </submittedName>
</protein>
<accession>A0AAV4HZD8</accession>
<keyword evidence="3" id="KW-1185">Reference proteome</keyword>
<evidence type="ECO:0000256" key="1">
    <source>
        <dbReference type="SAM" id="MobiDB-lite"/>
    </source>
</evidence>
<sequence length="92" mass="10693">MKRSASRSCSTHATHMSKKLYGNLSDLKLTSKLNKPIGRSFWRTRRRKEEEEEEEGEEEEGGGGRGEEIREEEEISVYSFQQHHQISTSSYN</sequence>